<evidence type="ECO:0000313" key="2">
    <source>
        <dbReference type="Proteomes" id="UP000032141"/>
    </source>
</evidence>
<dbReference type="Gramene" id="Bo8g059980.1">
    <property type="protein sequence ID" value="Bo8g059980.1"/>
    <property type="gene ID" value="Bo8g059980"/>
</dbReference>
<name>A0A0D3DP30_BRAOL</name>
<dbReference type="Pfam" id="PF04827">
    <property type="entry name" value="Plant_tran"/>
    <property type="match status" value="2"/>
</dbReference>
<protein>
    <recommendedName>
        <fullName evidence="3">DDE Tnp4 domain-containing protein</fullName>
    </recommendedName>
</protein>
<dbReference type="AlphaFoldDB" id="A0A0D3DP30"/>
<dbReference type="EnsemblPlants" id="Bo8g059980.1">
    <property type="protein sequence ID" value="Bo8g059980.1"/>
    <property type="gene ID" value="Bo8g059980"/>
</dbReference>
<dbReference type="HOGENOM" id="CLU_012390_1_3_1"/>
<sequence length="280" mass="32326">MSNETAKKTIPNYGMTTLVKIRHFREKFIQTSFSHEQASIHAYYRHPLSKCSILSAKKRCSRTVGSIYTTKVYGGSSYACLWLCADAVDEYLRLGESTTLSCLSNFTEGVIQLFGDEYLRRPTPEDLQRLLDIGEMHGFPGMIGSIDWPEAELFAKVQESTRKDVERAFGVLQARFAIVKNPAILWDKRQIWMVMRTCIILHNMIVENECNGYTQYDTSEFEEGDSSRSSQVDISYSPRPSNLRTMLEIRRRVRDPHIHAQLKYDLIQNIWNKFGNNEDV</sequence>
<reference evidence="1 2" key="1">
    <citation type="journal article" date="2014" name="Genome Biol.">
        <title>Transcriptome and methylome profiling reveals relics of genome dominance in the mesopolyploid Brassica oleracea.</title>
        <authorList>
            <person name="Parkin I.A."/>
            <person name="Koh C."/>
            <person name="Tang H."/>
            <person name="Robinson S.J."/>
            <person name="Kagale S."/>
            <person name="Clarke W.E."/>
            <person name="Town C.D."/>
            <person name="Nixon J."/>
            <person name="Krishnakumar V."/>
            <person name="Bidwell S.L."/>
            <person name="Denoeud F."/>
            <person name="Belcram H."/>
            <person name="Links M.G."/>
            <person name="Just J."/>
            <person name="Clarke C."/>
            <person name="Bender T."/>
            <person name="Huebert T."/>
            <person name="Mason A.S."/>
            <person name="Pires J.C."/>
            <person name="Barker G."/>
            <person name="Moore J."/>
            <person name="Walley P.G."/>
            <person name="Manoli S."/>
            <person name="Batley J."/>
            <person name="Edwards D."/>
            <person name="Nelson M.N."/>
            <person name="Wang X."/>
            <person name="Paterson A.H."/>
            <person name="King G."/>
            <person name="Bancroft I."/>
            <person name="Chalhoub B."/>
            <person name="Sharpe A.G."/>
        </authorList>
    </citation>
    <scope>NUCLEOTIDE SEQUENCE</scope>
    <source>
        <strain evidence="1 2">cv. TO1000</strain>
    </source>
</reference>
<accession>A0A0D3DP30</accession>
<dbReference type="PANTHER" id="PTHR47150">
    <property type="entry name" value="OS12G0169200 PROTEIN"/>
    <property type="match status" value="1"/>
</dbReference>
<proteinExistence type="predicted"/>
<dbReference type="Proteomes" id="UP000032141">
    <property type="component" value="Chromosome C8"/>
</dbReference>
<dbReference type="PANTHER" id="PTHR47150:SF6">
    <property type="entry name" value="OS01G0872900 PROTEIN"/>
    <property type="match status" value="1"/>
</dbReference>
<keyword evidence="2" id="KW-1185">Reference proteome</keyword>
<evidence type="ECO:0000313" key="1">
    <source>
        <dbReference type="EnsemblPlants" id="Bo8g059980.1"/>
    </source>
</evidence>
<evidence type="ECO:0008006" key="3">
    <source>
        <dbReference type="Google" id="ProtNLM"/>
    </source>
</evidence>
<dbReference type="STRING" id="109376.A0A0D3DP30"/>
<reference evidence="1" key="2">
    <citation type="submission" date="2015-03" db="UniProtKB">
        <authorList>
            <consortium name="EnsemblPlants"/>
        </authorList>
    </citation>
    <scope>IDENTIFICATION</scope>
</reference>
<organism evidence="1 2">
    <name type="scientific">Brassica oleracea var. oleracea</name>
    <dbReference type="NCBI Taxonomy" id="109376"/>
    <lineage>
        <taxon>Eukaryota</taxon>
        <taxon>Viridiplantae</taxon>
        <taxon>Streptophyta</taxon>
        <taxon>Embryophyta</taxon>
        <taxon>Tracheophyta</taxon>
        <taxon>Spermatophyta</taxon>
        <taxon>Magnoliopsida</taxon>
        <taxon>eudicotyledons</taxon>
        <taxon>Gunneridae</taxon>
        <taxon>Pentapetalae</taxon>
        <taxon>rosids</taxon>
        <taxon>malvids</taxon>
        <taxon>Brassicales</taxon>
        <taxon>Brassicaceae</taxon>
        <taxon>Brassiceae</taxon>
        <taxon>Brassica</taxon>
    </lineage>
</organism>
<dbReference type="InterPro" id="IPR006912">
    <property type="entry name" value="Harbinger_derived_prot"/>
</dbReference>